<dbReference type="Pfam" id="PF23057">
    <property type="entry name" value="RBD_ZCCHC3_1st"/>
    <property type="match status" value="1"/>
</dbReference>
<protein>
    <recommendedName>
        <fullName evidence="1">Zinc finger CCHC domain-containing protein</fullName>
    </recommendedName>
</protein>
<comment type="caution">
    <text evidence="2">The sequence shown here is derived from an EMBL/GenBank/DDBJ whole genome shotgun (WGS) entry which is preliminary data.</text>
</comment>
<dbReference type="InterPro" id="IPR042509">
    <property type="entry name" value="ZCCHC3"/>
</dbReference>
<sequence length="140" mass="15931">MGHPGEVRSGVPPSSVKRRNVVQLKWHGQGSPPSRREVVDHLLEMGFKASDIFALIAPLGSGEYNVSFVRSNMLDVFWQKYDDRWKGSERWEGLVPKVISKQPLVKNITILVHNESIPAADIMIWLQWYGEVLSPLRKVN</sequence>
<proteinExistence type="predicted"/>
<evidence type="ECO:0000313" key="3">
    <source>
        <dbReference type="Proteomes" id="UP001162483"/>
    </source>
</evidence>
<name>A0ABN9AXN3_9NEOB</name>
<dbReference type="EMBL" id="CATNWA010001630">
    <property type="protein sequence ID" value="CAI9540789.1"/>
    <property type="molecule type" value="Genomic_DNA"/>
</dbReference>
<dbReference type="Proteomes" id="UP001162483">
    <property type="component" value="Unassembled WGS sequence"/>
</dbReference>
<evidence type="ECO:0000313" key="2">
    <source>
        <dbReference type="EMBL" id="CAI9540789.1"/>
    </source>
</evidence>
<feature type="domain" description="Zinc finger CCHC" evidence="1">
    <location>
        <begin position="19"/>
        <end position="93"/>
    </location>
</feature>
<accession>A0ABN9AXN3</accession>
<dbReference type="InterPro" id="IPR057810">
    <property type="entry name" value="RBD_ZCCHC3_1st"/>
</dbReference>
<organism evidence="2 3">
    <name type="scientific">Staurois parvus</name>
    <dbReference type="NCBI Taxonomy" id="386267"/>
    <lineage>
        <taxon>Eukaryota</taxon>
        <taxon>Metazoa</taxon>
        <taxon>Chordata</taxon>
        <taxon>Craniata</taxon>
        <taxon>Vertebrata</taxon>
        <taxon>Euteleostomi</taxon>
        <taxon>Amphibia</taxon>
        <taxon>Batrachia</taxon>
        <taxon>Anura</taxon>
        <taxon>Neobatrachia</taxon>
        <taxon>Ranoidea</taxon>
        <taxon>Ranidae</taxon>
        <taxon>Staurois</taxon>
    </lineage>
</organism>
<dbReference type="PANTHER" id="PTHR22639">
    <property type="entry name" value="GAG-RELATED PROTEIN"/>
    <property type="match status" value="1"/>
</dbReference>
<dbReference type="PANTHER" id="PTHR22639:SF10">
    <property type="match status" value="1"/>
</dbReference>
<keyword evidence="3" id="KW-1185">Reference proteome</keyword>
<reference evidence="2" key="1">
    <citation type="submission" date="2023-05" db="EMBL/GenBank/DDBJ databases">
        <authorList>
            <person name="Stuckert A."/>
        </authorList>
    </citation>
    <scope>NUCLEOTIDE SEQUENCE</scope>
</reference>
<feature type="non-terminal residue" evidence="2">
    <location>
        <position position="140"/>
    </location>
</feature>
<gene>
    <name evidence="2" type="ORF">SPARVUS_LOCUS1807101</name>
</gene>
<evidence type="ECO:0000259" key="1">
    <source>
        <dbReference type="Pfam" id="PF23057"/>
    </source>
</evidence>